<dbReference type="AlphaFoldDB" id="A0A0C1CAK7"/>
<proteinExistence type="predicted"/>
<accession>A0A0C1CAK7</accession>
<evidence type="ECO:0000313" key="2">
    <source>
        <dbReference type="Proteomes" id="UP000031307"/>
    </source>
</evidence>
<protein>
    <recommendedName>
        <fullName evidence="3">Transposase</fullName>
    </recommendedName>
</protein>
<sequence>MLSKLFGGNNDHSYPSDISREQFDKIKPMLEPIRKKTHPRSIDLYDVFCGILYILKSSCSSVCYPKSTLNRNYAK</sequence>
<name>A0A0C1CAK7_9BACT</name>
<dbReference type="Proteomes" id="UP000031307">
    <property type="component" value="Unassembled WGS sequence"/>
</dbReference>
<reference evidence="1 2" key="1">
    <citation type="journal article" date="2014" name="Mol. Biol. Evol.">
        <title>Massive expansion of Ubiquitination-related gene families within the Chlamydiae.</title>
        <authorList>
            <person name="Domman D."/>
            <person name="Collingro A."/>
            <person name="Lagkouvardos I."/>
            <person name="Gehre L."/>
            <person name="Weinmaier T."/>
            <person name="Rattei T."/>
            <person name="Subtil A."/>
            <person name="Horn M."/>
        </authorList>
    </citation>
    <scope>NUCLEOTIDE SEQUENCE [LARGE SCALE GENOMIC DNA]</scope>
    <source>
        <strain evidence="1 2">OEW1</strain>
    </source>
</reference>
<comment type="caution">
    <text evidence="1">The sequence shown here is derived from an EMBL/GenBank/DDBJ whole genome shotgun (WGS) entry which is preliminary data.</text>
</comment>
<evidence type="ECO:0008006" key="3">
    <source>
        <dbReference type="Google" id="ProtNLM"/>
    </source>
</evidence>
<gene>
    <name evidence="1" type="ORF">DB43_FE00030</name>
</gene>
<organism evidence="1 2">
    <name type="scientific">Parachlamydia acanthamoebae</name>
    <dbReference type="NCBI Taxonomy" id="83552"/>
    <lineage>
        <taxon>Bacteria</taxon>
        <taxon>Pseudomonadati</taxon>
        <taxon>Chlamydiota</taxon>
        <taxon>Chlamydiia</taxon>
        <taxon>Parachlamydiales</taxon>
        <taxon>Parachlamydiaceae</taxon>
        <taxon>Parachlamydia</taxon>
    </lineage>
</organism>
<dbReference type="EMBL" id="JSAM01000049">
    <property type="protein sequence ID" value="KIA78010.1"/>
    <property type="molecule type" value="Genomic_DNA"/>
</dbReference>
<evidence type="ECO:0000313" key="1">
    <source>
        <dbReference type="EMBL" id="KIA78010.1"/>
    </source>
</evidence>